<proteinExistence type="predicted"/>
<reference evidence="2 3" key="1">
    <citation type="journal article" date="2018" name="Front. Microbiol.">
        <title>Genome-Wide Analysis of Corynespora cassiicola Leaf Fall Disease Putative Effectors.</title>
        <authorList>
            <person name="Lopez D."/>
            <person name="Ribeiro S."/>
            <person name="Label P."/>
            <person name="Fumanal B."/>
            <person name="Venisse J.S."/>
            <person name="Kohler A."/>
            <person name="de Oliveira R.R."/>
            <person name="Labutti K."/>
            <person name="Lipzen A."/>
            <person name="Lail K."/>
            <person name="Bauer D."/>
            <person name="Ohm R.A."/>
            <person name="Barry K.W."/>
            <person name="Spatafora J."/>
            <person name="Grigoriev I.V."/>
            <person name="Martin F.M."/>
            <person name="Pujade-Renaud V."/>
        </authorList>
    </citation>
    <scope>NUCLEOTIDE SEQUENCE [LARGE SCALE GENOMIC DNA]</scope>
    <source>
        <strain evidence="2 3">Philippines</strain>
    </source>
</reference>
<protein>
    <submittedName>
        <fullName evidence="2">Uncharacterized protein</fullName>
    </submittedName>
</protein>
<dbReference type="OrthoDB" id="3260716at2759"/>
<dbReference type="EMBL" id="KZ678128">
    <property type="protein sequence ID" value="PSN75062.1"/>
    <property type="molecule type" value="Genomic_DNA"/>
</dbReference>
<organism evidence="2 3">
    <name type="scientific">Corynespora cassiicola Philippines</name>
    <dbReference type="NCBI Taxonomy" id="1448308"/>
    <lineage>
        <taxon>Eukaryota</taxon>
        <taxon>Fungi</taxon>
        <taxon>Dikarya</taxon>
        <taxon>Ascomycota</taxon>
        <taxon>Pezizomycotina</taxon>
        <taxon>Dothideomycetes</taxon>
        <taxon>Pleosporomycetidae</taxon>
        <taxon>Pleosporales</taxon>
        <taxon>Corynesporascaceae</taxon>
        <taxon>Corynespora</taxon>
    </lineage>
</organism>
<dbReference type="AlphaFoldDB" id="A0A2T2PBM3"/>
<name>A0A2T2PBM3_CORCC</name>
<accession>A0A2T2PBM3</accession>
<sequence length="166" mass="17375">MSANKNPDAVSDNREFHSRVAPAQPLEDKSHKPGVLVSESDRAPEFHAQTAPAGTAPADATYTPNPDLNNQKMFQSASSTIPGTDSAAVNTGLGHPGQGQTSNELRHDGQHGRKKQGLGLAGLAETGNKGDVVDHKDPAFANQRNLENDVPSGQRGTVGGPPAEER</sequence>
<evidence type="ECO:0000256" key="1">
    <source>
        <dbReference type="SAM" id="MobiDB-lite"/>
    </source>
</evidence>
<feature type="compositionally biased region" description="Polar residues" evidence="1">
    <location>
        <begin position="66"/>
        <end position="89"/>
    </location>
</feature>
<dbReference type="Proteomes" id="UP000240883">
    <property type="component" value="Unassembled WGS sequence"/>
</dbReference>
<feature type="compositionally biased region" description="Low complexity" evidence="1">
    <location>
        <begin position="48"/>
        <end position="64"/>
    </location>
</feature>
<gene>
    <name evidence="2" type="ORF">BS50DRAFT_466335</name>
</gene>
<feature type="region of interest" description="Disordered" evidence="1">
    <location>
        <begin position="1"/>
        <end position="166"/>
    </location>
</feature>
<keyword evidence="3" id="KW-1185">Reference proteome</keyword>
<evidence type="ECO:0000313" key="3">
    <source>
        <dbReference type="Proteomes" id="UP000240883"/>
    </source>
</evidence>
<evidence type="ECO:0000313" key="2">
    <source>
        <dbReference type="EMBL" id="PSN75062.1"/>
    </source>
</evidence>
<feature type="non-terminal residue" evidence="2">
    <location>
        <position position="166"/>
    </location>
</feature>